<dbReference type="InterPro" id="IPR048482">
    <property type="entry name" value="GH141_ins"/>
</dbReference>
<reference evidence="4 5" key="2">
    <citation type="journal article" date="2023" name="ChemBioChem">
        <title>Acyltransferase Domain Exchange between Two Independent Type I Polyketide Synthases in the Same Producer Strain of Macrolide Antibiotics.</title>
        <authorList>
            <person name="Kudo F."/>
            <person name="Kishikawa K."/>
            <person name="Tsuboi K."/>
            <person name="Kido T."/>
            <person name="Usui T."/>
            <person name="Hashimoto J."/>
            <person name="Shin-Ya K."/>
            <person name="Miyanaga A."/>
            <person name="Eguchi T."/>
        </authorList>
    </citation>
    <scope>NUCLEOTIDE SEQUENCE [LARGE SCALE GENOMIC DNA]</scope>
    <source>
        <strain evidence="4 5">A-8890</strain>
    </source>
</reference>
<name>A0ABM7FPV0_9ACTN</name>
<dbReference type="Pfam" id="PF13229">
    <property type="entry name" value="Beta_helix"/>
    <property type="match status" value="1"/>
</dbReference>
<sequence length="1035" mass="112002">MRRIAQTIRLRPERRREYLDLHATVPPGVEAALLRAHVRNYSIFLRGDVLFAYFEYHGEDFDADMATIGADPVSREWWKLTGPCQEPWPDRGTGGQWSDLPEIWHLGESGPDGPADSAEASPGPRSTAPCATSRPRKENTLMRPARFVIGMLQTLLVASFVVLPAQSAYAADVNFYVDPTGGSDSNSGTSTASAFKTIEKARNAVRTVNSAMSGDIVVNLRGGTYPLTSTVDFTTADSGTNGHSVIYKAYGSETPVVTSAKTITGWTSASNGQYKASVGAIDFRQLYVNGVRATRARYPDVGSNFQLQASDKTAKTLKVLSSQIAGWDHFDRVEMVLQLQWAENYLRLKSYTNSGGMAALSIQDHEAGILFQRPFPLLSNGSPLHFENAREFLTEPGEFYLDKDAQTLYYLPRPGETMTSATVQVPTLQTLFDVKGDSLGSPVHNLRFSGITFTQTNWTEASDNGLLNGQGGNYNISADPTNKQYVNRPPAGVYAANADNLSFTGNTFTKMGSTALDLHHGVHDSAVTGNVVQDISGNGIMVGKFSDPDVEYHTVYNPPASPAGEDAREVVSGVTVTNNLITHTGQDYYGTAGINAGFVHGTTIDHNDISDSPWAAISLGWGWQSAANALGDNSISYNRIANVETMLCDTSGIYHLSNDPGTVINNNYIHDVVRTPTACSSGVGGIYLDEGSSNMTVANNVLSNNTDFIIRNANGPNVTLSNNTTTGTAVMQASGLQSAYRGLLAKINLAYGKTATASSVFNSGWAPPKANDNDPATGWSPTGSDTSAWWQVDLDSAYQLGQFSFTTRQDIDQPETRSNFEIRGSNDPSFADYTVLGRQDAATLPYTSTLTAKIDARQKFRYVRVAKTDGAYFYIDDFSVQQAGTALENSGTTPSFNASTYYTIKNVNSGLLADVYQAATTDNANVIQWQSNSGTNQQWNIVRVSGNLYKIVNRNSGKVLDVANGSRAKGAALIQYTYNGGNNQLWYFESTSSGYVIRNFKSKQALEASGGSTANGAALDQWTPLNQSNQLWTIQ</sequence>
<dbReference type="SMART" id="SM00710">
    <property type="entry name" value="PbH1"/>
    <property type="match status" value="8"/>
</dbReference>
<dbReference type="InterPro" id="IPR008000">
    <property type="entry name" value="Rham/fucose_mutarotase"/>
</dbReference>
<dbReference type="InterPro" id="IPR039448">
    <property type="entry name" value="Beta_helix"/>
</dbReference>
<dbReference type="RefSeq" id="WP_286259312.1">
    <property type="nucleotide sequence ID" value="NZ_AP018448.1"/>
</dbReference>
<dbReference type="Pfam" id="PF05336">
    <property type="entry name" value="rhaM"/>
    <property type="match status" value="1"/>
</dbReference>
<organism evidence="4 5">
    <name type="scientific">Streptomyces graminofaciens</name>
    <dbReference type="NCBI Taxonomy" id="68212"/>
    <lineage>
        <taxon>Bacteria</taxon>
        <taxon>Bacillati</taxon>
        <taxon>Actinomycetota</taxon>
        <taxon>Actinomycetes</taxon>
        <taxon>Kitasatosporales</taxon>
        <taxon>Streptomycetaceae</taxon>
        <taxon>Streptomyces</taxon>
    </lineage>
</organism>
<protein>
    <recommendedName>
        <fullName evidence="3">F5/8 type C domain-containing protein</fullName>
    </recommendedName>
</protein>
<evidence type="ECO:0000313" key="4">
    <source>
        <dbReference type="EMBL" id="BBC38774.1"/>
    </source>
</evidence>
<dbReference type="InterPro" id="IPR011050">
    <property type="entry name" value="Pectin_lyase_fold/virulence"/>
</dbReference>
<dbReference type="Gene3D" id="3.30.70.100">
    <property type="match status" value="1"/>
</dbReference>
<dbReference type="InterPro" id="IPR012334">
    <property type="entry name" value="Pectin_lyas_fold"/>
</dbReference>
<dbReference type="SUPFAM" id="SSF50370">
    <property type="entry name" value="Ricin B-like lectins"/>
    <property type="match status" value="1"/>
</dbReference>
<dbReference type="SUPFAM" id="SSF51126">
    <property type="entry name" value="Pectin lyase-like"/>
    <property type="match status" value="1"/>
</dbReference>
<feature type="domain" description="F5/8 type C" evidence="3">
    <location>
        <begin position="736"/>
        <end position="885"/>
    </location>
</feature>
<dbReference type="SUPFAM" id="SSF54909">
    <property type="entry name" value="Dimeric alpha+beta barrel"/>
    <property type="match status" value="1"/>
</dbReference>
<evidence type="ECO:0000256" key="1">
    <source>
        <dbReference type="SAM" id="MobiDB-lite"/>
    </source>
</evidence>
<dbReference type="PANTHER" id="PTHR36453:SF1">
    <property type="entry name" value="RIGHT HANDED BETA HELIX DOMAIN-CONTAINING PROTEIN"/>
    <property type="match status" value="1"/>
</dbReference>
<keyword evidence="2" id="KW-0812">Transmembrane</keyword>
<dbReference type="Pfam" id="PF21231">
    <property type="entry name" value="GH141_M"/>
    <property type="match status" value="1"/>
</dbReference>
<dbReference type="Gene3D" id="2.80.10.50">
    <property type="match status" value="3"/>
</dbReference>
<dbReference type="CDD" id="cd00161">
    <property type="entry name" value="beta-trefoil_Ricin-like"/>
    <property type="match status" value="1"/>
</dbReference>
<feature type="transmembrane region" description="Helical" evidence="2">
    <location>
        <begin position="144"/>
        <end position="165"/>
    </location>
</feature>
<keyword evidence="2" id="KW-1133">Transmembrane helix</keyword>
<dbReference type="Gene3D" id="2.160.20.10">
    <property type="entry name" value="Single-stranded right-handed beta-helix, Pectin lyase-like"/>
    <property type="match status" value="2"/>
</dbReference>
<dbReference type="Proteomes" id="UP001321542">
    <property type="component" value="Chromosome"/>
</dbReference>
<dbReference type="InterPro" id="IPR000772">
    <property type="entry name" value="Ricin_B_lectin"/>
</dbReference>
<dbReference type="InterPro" id="IPR000421">
    <property type="entry name" value="FA58C"/>
</dbReference>
<feature type="region of interest" description="Disordered" evidence="1">
    <location>
        <begin position="105"/>
        <end position="137"/>
    </location>
</feature>
<dbReference type="InterPro" id="IPR011008">
    <property type="entry name" value="Dimeric_a/b-barrel"/>
</dbReference>
<dbReference type="PROSITE" id="PS50022">
    <property type="entry name" value="FA58C_3"/>
    <property type="match status" value="1"/>
</dbReference>
<dbReference type="PROSITE" id="PS50231">
    <property type="entry name" value="RICIN_B_LECTIN"/>
    <property type="match status" value="1"/>
</dbReference>
<accession>A0ABM7FPV0</accession>
<evidence type="ECO:0000259" key="3">
    <source>
        <dbReference type="PROSITE" id="PS50022"/>
    </source>
</evidence>
<dbReference type="SUPFAM" id="SSF49785">
    <property type="entry name" value="Galactose-binding domain-like"/>
    <property type="match status" value="1"/>
</dbReference>
<dbReference type="Pfam" id="PF14200">
    <property type="entry name" value="RicinB_lectin_2"/>
    <property type="match status" value="2"/>
</dbReference>
<evidence type="ECO:0000256" key="2">
    <source>
        <dbReference type="SAM" id="Phobius"/>
    </source>
</evidence>
<dbReference type="SMART" id="SM00458">
    <property type="entry name" value="RICIN"/>
    <property type="match status" value="1"/>
</dbReference>
<dbReference type="PANTHER" id="PTHR36453">
    <property type="entry name" value="SECRETED PROTEIN-RELATED"/>
    <property type="match status" value="1"/>
</dbReference>
<proteinExistence type="predicted"/>
<keyword evidence="5" id="KW-1185">Reference proteome</keyword>
<keyword evidence="2" id="KW-0472">Membrane</keyword>
<dbReference type="InterPro" id="IPR008979">
    <property type="entry name" value="Galactose-bd-like_sf"/>
</dbReference>
<dbReference type="Gene3D" id="2.60.120.260">
    <property type="entry name" value="Galactose-binding domain-like"/>
    <property type="match status" value="1"/>
</dbReference>
<dbReference type="InterPro" id="IPR035992">
    <property type="entry name" value="Ricin_B-like_lectins"/>
</dbReference>
<dbReference type="InterPro" id="IPR006626">
    <property type="entry name" value="PbH1"/>
</dbReference>
<reference evidence="4 5" key="1">
    <citation type="journal article" date="2010" name="ChemBioChem">
        <title>Cloning and characterization of the biosynthetic gene cluster of 16-membered macrolide antibiotic FD-891: involvement of a dual functional cytochrome P450 monooxygenase catalyzing epoxidation and hydroxylation.</title>
        <authorList>
            <person name="Kudo F."/>
            <person name="Motegi A."/>
            <person name="Mizoue K."/>
            <person name="Eguchi T."/>
        </authorList>
    </citation>
    <scope>NUCLEOTIDE SEQUENCE [LARGE SCALE GENOMIC DNA]</scope>
    <source>
        <strain evidence="4 5">A-8890</strain>
    </source>
</reference>
<dbReference type="EMBL" id="AP018448">
    <property type="protein sequence ID" value="BBC38774.1"/>
    <property type="molecule type" value="Genomic_DNA"/>
</dbReference>
<evidence type="ECO:0000313" key="5">
    <source>
        <dbReference type="Proteomes" id="UP001321542"/>
    </source>
</evidence>
<gene>
    <name evidence="4" type="ORF">SGFS_100680</name>
</gene>
<dbReference type="Pfam" id="PF00754">
    <property type="entry name" value="F5_F8_type_C"/>
    <property type="match status" value="1"/>
</dbReference>